<evidence type="ECO:0000256" key="2">
    <source>
        <dbReference type="ARBA" id="ARBA00022692"/>
    </source>
</evidence>
<evidence type="ECO:0000259" key="7">
    <source>
        <dbReference type="Pfam" id="PF20684"/>
    </source>
</evidence>
<dbReference type="GO" id="GO:0016020">
    <property type="term" value="C:membrane"/>
    <property type="evidence" value="ECO:0007669"/>
    <property type="project" value="UniProtKB-SubCell"/>
</dbReference>
<evidence type="ECO:0000256" key="3">
    <source>
        <dbReference type="ARBA" id="ARBA00022989"/>
    </source>
</evidence>
<evidence type="ECO:0000256" key="5">
    <source>
        <dbReference type="ARBA" id="ARBA00038359"/>
    </source>
</evidence>
<evidence type="ECO:0000313" key="8">
    <source>
        <dbReference type="EMBL" id="KAG1779436.1"/>
    </source>
</evidence>
<comment type="caution">
    <text evidence="8">The sequence shown here is derived from an EMBL/GenBank/DDBJ whole genome shotgun (WGS) entry which is preliminary data.</text>
</comment>
<proteinExistence type="inferred from homology"/>
<sequence>MGSRLRHGPESEGNGPRLGGSVAGMFSIQNSALRCFSLRLFSCYVMFQSWTTNLEVIAATFHGVAVVCTVLRLSYRYYVARLWWEDMWAALSLAFDLICFVCTFLTRPVVINPPVANRVFWLVSIAFSCVLWSARASILCSLIRVANPEGGLRHVVCGTGISFIIMFIGIVAQHIYICEHYECSIPDFVVITQLIADIFSDGMLVALPLLMLRRIRLPKSQKILVLLSFSAAIFISAATILHSAVLFGPDSTGIIVFGHVKVAISLIVCDLLVLVTLAYRVCGFGDIDRPHNSEAMVFTSVDLEQLGADCSIGCPSLSNVMSFTQNVTDEDGSTPSTGKDIIVKKSTSTDVERERTFQFVL</sequence>
<accession>A0A9P6ZZI2</accession>
<comment type="subcellular location">
    <subcellularLocation>
        <location evidence="1">Membrane</location>
        <topology evidence="1">Multi-pass membrane protein</topology>
    </subcellularLocation>
</comment>
<evidence type="ECO:0000256" key="1">
    <source>
        <dbReference type="ARBA" id="ARBA00004141"/>
    </source>
</evidence>
<evidence type="ECO:0000256" key="4">
    <source>
        <dbReference type="ARBA" id="ARBA00023136"/>
    </source>
</evidence>
<feature type="transmembrane region" description="Helical" evidence="6">
    <location>
        <begin position="87"/>
        <end position="107"/>
    </location>
</feature>
<keyword evidence="3 6" id="KW-1133">Transmembrane helix</keyword>
<evidence type="ECO:0000256" key="6">
    <source>
        <dbReference type="SAM" id="Phobius"/>
    </source>
</evidence>
<dbReference type="Proteomes" id="UP000714275">
    <property type="component" value="Unassembled WGS sequence"/>
</dbReference>
<dbReference type="OrthoDB" id="444631at2759"/>
<comment type="similarity">
    <text evidence="5">Belongs to the SAT4 family.</text>
</comment>
<feature type="transmembrane region" description="Helical" evidence="6">
    <location>
        <begin position="56"/>
        <end position="75"/>
    </location>
</feature>
<keyword evidence="9" id="KW-1185">Reference proteome</keyword>
<dbReference type="PANTHER" id="PTHR33048:SF47">
    <property type="entry name" value="INTEGRAL MEMBRANE PROTEIN-RELATED"/>
    <property type="match status" value="1"/>
</dbReference>
<dbReference type="AlphaFoldDB" id="A0A9P6ZZI2"/>
<reference evidence="8" key="1">
    <citation type="journal article" date="2020" name="New Phytol.">
        <title>Comparative genomics reveals dynamic genome evolution in host specialist ectomycorrhizal fungi.</title>
        <authorList>
            <person name="Lofgren L.A."/>
            <person name="Nguyen N.H."/>
            <person name="Vilgalys R."/>
            <person name="Ruytinx J."/>
            <person name="Liao H.L."/>
            <person name="Branco S."/>
            <person name="Kuo A."/>
            <person name="LaButti K."/>
            <person name="Lipzen A."/>
            <person name="Andreopoulos W."/>
            <person name="Pangilinan J."/>
            <person name="Riley R."/>
            <person name="Hundley H."/>
            <person name="Na H."/>
            <person name="Barry K."/>
            <person name="Grigoriev I.V."/>
            <person name="Stajich J.E."/>
            <person name="Kennedy P.G."/>
        </authorList>
    </citation>
    <scope>NUCLEOTIDE SEQUENCE</scope>
    <source>
        <strain evidence="8">DOB743</strain>
    </source>
</reference>
<feature type="transmembrane region" description="Helical" evidence="6">
    <location>
        <begin position="254"/>
        <end position="279"/>
    </location>
</feature>
<dbReference type="EMBL" id="JABBWD010000012">
    <property type="protein sequence ID" value="KAG1779436.1"/>
    <property type="molecule type" value="Genomic_DNA"/>
</dbReference>
<protein>
    <recommendedName>
        <fullName evidence="7">Rhodopsin domain-containing protein</fullName>
    </recommendedName>
</protein>
<dbReference type="InterPro" id="IPR052337">
    <property type="entry name" value="SAT4-like"/>
</dbReference>
<feature type="transmembrane region" description="Helical" evidence="6">
    <location>
        <begin position="155"/>
        <end position="176"/>
    </location>
</feature>
<keyword evidence="2 6" id="KW-0812">Transmembrane</keyword>
<evidence type="ECO:0000313" key="9">
    <source>
        <dbReference type="Proteomes" id="UP000714275"/>
    </source>
</evidence>
<feature type="domain" description="Rhodopsin" evidence="7">
    <location>
        <begin position="71"/>
        <end position="246"/>
    </location>
</feature>
<keyword evidence="4 6" id="KW-0472">Membrane</keyword>
<feature type="transmembrane region" description="Helical" evidence="6">
    <location>
        <begin position="188"/>
        <end position="212"/>
    </location>
</feature>
<organism evidence="8 9">
    <name type="scientific">Suillus placidus</name>
    <dbReference type="NCBI Taxonomy" id="48579"/>
    <lineage>
        <taxon>Eukaryota</taxon>
        <taxon>Fungi</taxon>
        <taxon>Dikarya</taxon>
        <taxon>Basidiomycota</taxon>
        <taxon>Agaricomycotina</taxon>
        <taxon>Agaricomycetes</taxon>
        <taxon>Agaricomycetidae</taxon>
        <taxon>Boletales</taxon>
        <taxon>Suillineae</taxon>
        <taxon>Suillaceae</taxon>
        <taxon>Suillus</taxon>
    </lineage>
</organism>
<feature type="transmembrane region" description="Helical" evidence="6">
    <location>
        <begin position="119"/>
        <end position="143"/>
    </location>
</feature>
<dbReference type="PANTHER" id="PTHR33048">
    <property type="entry name" value="PTH11-LIKE INTEGRAL MEMBRANE PROTEIN (AFU_ORTHOLOGUE AFUA_5G11245)"/>
    <property type="match status" value="1"/>
</dbReference>
<gene>
    <name evidence="8" type="ORF">EV702DRAFT_101428</name>
</gene>
<dbReference type="InterPro" id="IPR049326">
    <property type="entry name" value="Rhodopsin_dom_fungi"/>
</dbReference>
<name>A0A9P6ZZI2_9AGAM</name>
<feature type="transmembrane region" description="Helical" evidence="6">
    <location>
        <begin position="224"/>
        <end position="248"/>
    </location>
</feature>
<dbReference type="Pfam" id="PF20684">
    <property type="entry name" value="Fung_rhodopsin"/>
    <property type="match status" value="1"/>
</dbReference>